<evidence type="ECO:0000256" key="6">
    <source>
        <dbReference type="PROSITE-ProRule" id="PRU01373"/>
    </source>
</evidence>
<dbReference type="PROSITE" id="PS52029">
    <property type="entry name" value="LD_TPASE"/>
    <property type="match status" value="1"/>
</dbReference>
<evidence type="ECO:0000313" key="11">
    <source>
        <dbReference type="Proteomes" id="UP000825072"/>
    </source>
</evidence>
<dbReference type="GO" id="GO:0005576">
    <property type="term" value="C:extracellular region"/>
    <property type="evidence" value="ECO:0007669"/>
    <property type="project" value="TreeGrafter"/>
</dbReference>
<evidence type="ECO:0000256" key="2">
    <source>
        <dbReference type="ARBA" id="ARBA00022679"/>
    </source>
</evidence>
<dbReference type="InterPro" id="IPR050979">
    <property type="entry name" value="LD-transpeptidase"/>
</dbReference>
<feature type="chain" id="PRO_5042057482" description="L,D-TPase catalytic domain-containing protein" evidence="8">
    <location>
        <begin position="28"/>
        <end position="434"/>
    </location>
</feature>
<organism evidence="10 11">
    <name type="scientific">Cutibacterium modestum</name>
    <dbReference type="NCBI Taxonomy" id="2559073"/>
    <lineage>
        <taxon>Bacteria</taxon>
        <taxon>Bacillati</taxon>
        <taxon>Actinomycetota</taxon>
        <taxon>Actinomycetes</taxon>
        <taxon>Propionibacteriales</taxon>
        <taxon>Propionibacteriaceae</taxon>
        <taxon>Cutibacterium</taxon>
    </lineage>
</organism>
<comment type="pathway">
    <text evidence="1 6">Cell wall biogenesis; peptidoglycan biosynthesis.</text>
</comment>
<dbReference type="InterPro" id="IPR005490">
    <property type="entry name" value="LD_TPept_cat_dom"/>
</dbReference>
<evidence type="ECO:0000256" key="1">
    <source>
        <dbReference type="ARBA" id="ARBA00004752"/>
    </source>
</evidence>
<keyword evidence="5 6" id="KW-0961">Cell wall biogenesis/degradation</keyword>
<keyword evidence="4 6" id="KW-0573">Peptidoglycan synthesis</keyword>
<feature type="region of interest" description="Disordered" evidence="7">
    <location>
        <begin position="24"/>
        <end position="102"/>
    </location>
</feature>
<keyword evidence="2" id="KW-0808">Transferase</keyword>
<dbReference type="GO" id="GO:0071555">
    <property type="term" value="P:cell wall organization"/>
    <property type="evidence" value="ECO:0007669"/>
    <property type="project" value="UniProtKB-UniRule"/>
</dbReference>
<evidence type="ECO:0000259" key="9">
    <source>
        <dbReference type="PROSITE" id="PS52029"/>
    </source>
</evidence>
<dbReference type="AlphaFoldDB" id="A0AAD1KQ82"/>
<evidence type="ECO:0000256" key="4">
    <source>
        <dbReference type="ARBA" id="ARBA00022984"/>
    </source>
</evidence>
<dbReference type="Proteomes" id="UP000825072">
    <property type="component" value="Chromosome 1"/>
</dbReference>
<dbReference type="SUPFAM" id="SSF141523">
    <property type="entry name" value="L,D-transpeptidase catalytic domain-like"/>
    <property type="match status" value="1"/>
</dbReference>
<dbReference type="Gene3D" id="2.40.440.10">
    <property type="entry name" value="L,D-transpeptidase catalytic domain-like"/>
    <property type="match status" value="1"/>
</dbReference>
<feature type="compositionally biased region" description="Polar residues" evidence="7">
    <location>
        <begin position="88"/>
        <end position="102"/>
    </location>
</feature>
<dbReference type="GO" id="GO:0008360">
    <property type="term" value="P:regulation of cell shape"/>
    <property type="evidence" value="ECO:0007669"/>
    <property type="project" value="UniProtKB-UniRule"/>
</dbReference>
<feature type="compositionally biased region" description="Low complexity" evidence="7">
    <location>
        <begin position="39"/>
        <end position="85"/>
    </location>
</feature>
<keyword evidence="8" id="KW-0732">Signal</keyword>
<feature type="active site" description="Nucleophile" evidence="6">
    <location>
        <position position="408"/>
    </location>
</feature>
<dbReference type="CDD" id="cd16913">
    <property type="entry name" value="YkuD_like"/>
    <property type="match status" value="1"/>
</dbReference>
<dbReference type="EMBL" id="AP024747">
    <property type="protein sequence ID" value="BCY26140.1"/>
    <property type="molecule type" value="Genomic_DNA"/>
</dbReference>
<dbReference type="GO" id="GO:0071972">
    <property type="term" value="F:peptidoglycan L,D-transpeptidase activity"/>
    <property type="evidence" value="ECO:0007669"/>
    <property type="project" value="TreeGrafter"/>
</dbReference>
<protein>
    <recommendedName>
        <fullName evidence="9">L,D-TPase catalytic domain-containing protein</fullName>
    </recommendedName>
</protein>
<accession>A0AAD1KQ82</accession>
<keyword evidence="3 6" id="KW-0133">Cell shape</keyword>
<dbReference type="GO" id="GO:0018104">
    <property type="term" value="P:peptidoglycan-protein cross-linking"/>
    <property type="evidence" value="ECO:0007669"/>
    <property type="project" value="TreeGrafter"/>
</dbReference>
<name>A0AAD1KQ82_9ACTN</name>
<feature type="active site" description="Proton donor/acceptor" evidence="6">
    <location>
        <position position="391"/>
    </location>
</feature>
<evidence type="ECO:0000256" key="7">
    <source>
        <dbReference type="SAM" id="MobiDB-lite"/>
    </source>
</evidence>
<dbReference type="PANTHER" id="PTHR30582:SF33">
    <property type="entry name" value="EXPORTED PROTEIN"/>
    <property type="match status" value="1"/>
</dbReference>
<dbReference type="PANTHER" id="PTHR30582">
    <property type="entry name" value="L,D-TRANSPEPTIDASE"/>
    <property type="match status" value="1"/>
</dbReference>
<dbReference type="Pfam" id="PF03734">
    <property type="entry name" value="YkuD"/>
    <property type="match status" value="1"/>
</dbReference>
<reference evidence="10" key="1">
    <citation type="submission" date="2021-06" db="EMBL/GenBank/DDBJ databases">
        <title>Genome sequence of Cutibacterium modestum strain KB17-24694.</title>
        <authorList>
            <person name="Dekio I."/>
            <person name="Asahina A."/>
            <person name="Nishida M."/>
        </authorList>
    </citation>
    <scope>NUCLEOTIDE SEQUENCE</scope>
    <source>
        <strain evidence="10">KB17-24694</strain>
    </source>
</reference>
<evidence type="ECO:0000313" key="10">
    <source>
        <dbReference type="EMBL" id="BCY26140.1"/>
    </source>
</evidence>
<proteinExistence type="predicted"/>
<evidence type="ECO:0000256" key="5">
    <source>
        <dbReference type="ARBA" id="ARBA00023316"/>
    </source>
</evidence>
<feature type="domain" description="L,D-TPase catalytic" evidence="9">
    <location>
        <begin position="321"/>
        <end position="433"/>
    </location>
</feature>
<evidence type="ECO:0000256" key="3">
    <source>
        <dbReference type="ARBA" id="ARBA00022960"/>
    </source>
</evidence>
<feature type="signal peptide" evidence="8">
    <location>
        <begin position="1"/>
        <end position="27"/>
    </location>
</feature>
<dbReference type="InterPro" id="IPR038063">
    <property type="entry name" value="Transpep_catalytic_dom"/>
</dbReference>
<gene>
    <name evidence="10" type="ORF">KB1_21300</name>
</gene>
<evidence type="ECO:0000256" key="8">
    <source>
        <dbReference type="SAM" id="SignalP"/>
    </source>
</evidence>
<dbReference type="GO" id="GO:0016740">
    <property type="term" value="F:transferase activity"/>
    <property type="evidence" value="ECO:0007669"/>
    <property type="project" value="UniProtKB-KW"/>
</dbReference>
<sequence length="434" mass="46890">MHSSRTAGLAAALAMSLSAGVVGVANAGPTASPDPTQSSPAVTAGAPGTPTTSPGSEESPSTKAIPSPESPLSSTESEAPSSLATPKPSASTPSVSAHIRATQQSVTGTPLWMYLTTDLRTGAGTSYRSMGKVSVTAQVSRRGADYKGWAPILYKTTKAWVPANTVTNWHPQTQWIYLSSNLRTGAGNNYRSMNKTTTTHALVRRGPNHNGWAPVYYQNKQGWLPGNTVTSTRPQTFWVKTNQTIRTGASKSARSMGTAHQGDRVVRRGPNYNRWAPVLFNNRQTWVPASSLSSRRVAAPPTTLPISNAGVHLDRRCLTGTVICGSKSQRKIWMVQNGRILITLDARYGRSSMPTAEGVHSVYWKDKNHVSSTYGSPMPYSMFFYKGQAIHYSAGFAKNGWVGGSHGCINIRNMNGLKWLWNHTPTGRKVIIYK</sequence>